<dbReference type="GO" id="GO:0005739">
    <property type="term" value="C:mitochondrion"/>
    <property type="evidence" value="ECO:0007669"/>
    <property type="project" value="TreeGrafter"/>
</dbReference>
<dbReference type="Proteomes" id="UP001188597">
    <property type="component" value="Unassembled WGS sequence"/>
</dbReference>
<evidence type="ECO:0000256" key="6">
    <source>
        <dbReference type="RuleBase" id="RU003426"/>
    </source>
</evidence>
<comment type="similarity">
    <text evidence="3 6">Belongs to the malic enzymes family.</text>
</comment>
<evidence type="ECO:0000313" key="10">
    <source>
        <dbReference type="Proteomes" id="UP001188597"/>
    </source>
</evidence>
<dbReference type="SMART" id="SM00919">
    <property type="entry name" value="Malic_M"/>
    <property type="match status" value="1"/>
</dbReference>
<accession>A0AA88WTB1</accession>
<feature type="domain" description="Malic enzyme NAD-binding" evidence="8">
    <location>
        <begin position="96"/>
        <end position="319"/>
    </location>
</feature>
<dbReference type="PANTHER" id="PTHR23406:SF32">
    <property type="entry name" value="NADP-DEPENDENT MALIC ENZYME"/>
    <property type="match status" value="1"/>
</dbReference>
<dbReference type="GO" id="GO:0006108">
    <property type="term" value="P:malate metabolic process"/>
    <property type="evidence" value="ECO:0007669"/>
    <property type="project" value="TreeGrafter"/>
</dbReference>
<proteinExistence type="inferred from homology"/>
<evidence type="ECO:0000256" key="4">
    <source>
        <dbReference type="ARBA" id="ARBA00022723"/>
    </source>
</evidence>
<comment type="caution">
    <text evidence="9">The sequence shown here is derived from an EMBL/GenBank/DDBJ whole genome shotgun (WGS) entry which is preliminary data.</text>
</comment>
<dbReference type="Pfam" id="PF03949">
    <property type="entry name" value="Malic_M"/>
    <property type="match status" value="1"/>
</dbReference>
<gene>
    <name evidence="9" type="ORF">RJ639_034712</name>
</gene>
<dbReference type="InterPro" id="IPR001891">
    <property type="entry name" value="Malic_OxRdtase"/>
</dbReference>
<comment type="cofactor">
    <cofactor evidence="1">
        <name>Mn(2+)</name>
        <dbReference type="ChEBI" id="CHEBI:29035"/>
    </cofactor>
</comment>
<dbReference type="EMBL" id="JAVXUP010000229">
    <property type="protein sequence ID" value="KAK3033596.1"/>
    <property type="molecule type" value="Genomic_DNA"/>
</dbReference>
<dbReference type="SUPFAM" id="SSF53223">
    <property type="entry name" value="Aminoacid dehydrogenase-like, N-terminal domain"/>
    <property type="match status" value="1"/>
</dbReference>
<dbReference type="Gene3D" id="3.40.50.10380">
    <property type="entry name" value="Malic enzyme, N-terminal domain"/>
    <property type="match status" value="1"/>
</dbReference>
<dbReference type="PRINTS" id="PR00072">
    <property type="entry name" value="MALOXRDTASE"/>
</dbReference>
<evidence type="ECO:0000256" key="1">
    <source>
        <dbReference type="ARBA" id="ARBA00001936"/>
    </source>
</evidence>
<dbReference type="GO" id="GO:0051287">
    <property type="term" value="F:NAD binding"/>
    <property type="evidence" value="ECO:0007669"/>
    <property type="project" value="InterPro"/>
</dbReference>
<comment type="cofactor">
    <cofactor evidence="2">
        <name>Mg(2+)</name>
        <dbReference type="ChEBI" id="CHEBI:18420"/>
    </cofactor>
</comment>
<dbReference type="AlphaFoldDB" id="A0AA88WTB1"/>
<dbReference type="InterPro" id="IPR046346">
    <property type="entry name" value="Aminoacid_DH-like_N_sf"/>
</dbReference>
<dbReference type="Gene3D" id="3.40.50.720">
    <property type="entry name" value="NAD(P)-binding Rossmann-like Domain"/>
    <property type="match status" value="1"/>
</dbReference>
<evidence type="ECO:0000256" key="7">
    <source>
        <dbReference type="SAM" id="MobiDB-lite"/>
    </source>
</evidence>
<dbReference type="Pfam" id="PF00390">
    <property type="entry name" value="malic"/>
    <property type="match status" value="1"/>
</dbReference>
<dbReference type="InterPro" id="IPR012302">
    <property type="entry name" value="Malic_NAD-bd"/>
</dbReference>
<dbReference type="GO" id="GO:0004471">
    <property type="term" value="F:malate dehydrogenase (decarboxylating) (NAD+) activity"/>
    <property type="evidence" value="ECO:0007669"/>
    <property type="project" value="TreeGrafter"/>
</dbReference>
<feature type="region of interest" description="Disordered" evidence="7">
    <location>
        <begin position="371"/>
        <end position="396"/>
    </location>
</feature>
<dbReference type="PANTHER" id="PTHR23406">
    <property type="entry name" value="MALIC ENZYME-RELATED"/>
    <property type="match status" value="1"/>
</dbReference>
<dbReference type="GO" id="GO:0046872">
    <property type="term" value="F:metal ion binding"/>
    <property type="evidence" value="ECO:0007669"/>
    <property type="project" value="UniProtKB-KW"/>
</dbReference>
<keyword evidence="5 6" id="KW-0560">Oxidoreductase</keyword>
<dbReference type="PROSITE" id="PS00331">
    <property type="entry name" value="MALIC_ENZYMES"/>
    <property type="match status" value="1"/>
</dbReference>
<protein>
    <recommendedName>
        <fullName evidence="6">Malic enzyme</fullName>
    </recommendedName>
</protein>
<dbReference type="InterPro" id="IPR037062">
    <property type="entry name" value="Malic_N_dom_sf"/>
</dbReference>
<dbReference type="SUPFAM" id="SSF51735">
    <property type="entry name" value="NAD(P)-binding Rossmann-fold domains"/>
    <property type="match status" value="1"/>
</dbReference>
<evidence type="ECO:0000256" key="2">
    <source>
        <dbReference type="ARBA" id="ARBA00001946"/>
    </source>
</evidence>
<evidence type="ECO:0000256" key="5">
    <source>
        <dbReference type="ARBA" id="ARBA00023002"/>
    </source>
</evidence>
<evidence type="ECO:0000256" key="3">
    <source>
        <dbReference type="ARBA" id="ARBA00008785"/>
    </source>
</evidence>
<sequence>MGECAQLLASKGAGLSESSYHGQICYRNYPDVWADLGLQEHRLDGEEYIAVVDEFMEAVFTRWPHVIVQFEDFQSKWAFKLLQRYRDTYRMFNDDVQGTAGVAIAGLLGAVRAQGKPMIDFPKQKIVVAGAGSAGIGVLNAARKTMARMLGNNESAFESARSQFWVVDAKGLITEERENVDPDALPFARKTKEIGRQGLKEGASLAEVVREVKPDVLLGLSAVGGLFSKEVLEALKASTSTRPAIFAMSNPTKNAECTPEEAFSIVGDNIIFASGSPFNDVDLGNGLIGHCNQGNNMYLFPGIRNITKEVAAAVVKEAIDEDLAEGYRDMDPRELRKLSQLQTYMTVVYRALAIENDLEEQKNVDTELIRVPSYGGQGNRNSGNVNPGGRDQGNTW</sequence>
<reference evidence="9" key="1">
    <citation type="submission" date="2022-12" db="EMBL/GenBank/DDBJ databases">
        <title>Draft genome assemblies for two species of Escallonia (Escalloniales).</title>
        <authorList>
            <person name="Chanderbali A."/>
            <person name="Dervinis C."/>
            <person name="Anghel I."/>
            <person name="Soltis D."/>
            <person name="Soltis P."/>
            <person name="Zapata F."/>
        </authorList>
    </citation>
    <scope>NUCLEOTIDE SEQUENCE</scope>
    <source>
        <strain evidence="9">UCBG64.0493</strain>
        <tissue evidence="9">Leaf</tissue>
    </source>
</reference>
<dbReference type="InterPro" id="IPR036291">
    <property type="entry name" value="NAD(P)-bd_dom_sf"/>
</dbReference>
<dbReference type="InterPro" id="IPR012301">
    <property type="entry name" value="Malic_N_dom"/>
</dbReference>
<organism evidence="9 10">
    <name type="scientific">Escallonia herrerae</name>
    <dbReference type="NCBI Taxonomy" id="1293975"/>
    <lineage>
        <taxon>Eukaryota</taxon>
        <taxon>Viridiplantae</taxon>
        <taxon>Streptophyta</taxon>
        <taxon>Embryophyta</taxon>
        <taxon>Tracheophyta</taxon>
        <taxon>Spermatophyta</taxon>
        <taxon>Magnoliopsida</taxon>
        <taxon>eudicotyledons</taxon>
        <taxon>Gunneridae</taxon>
        <taxon>Pentapetalae</taxon>
        <taxon>asterids</taxon>
        <taxon>campanulids</taxon>
        <taxon>Escalloniales</taxon>
        <taxon>Escalloniaceae</taxon>
        <taxon>Escallonia</taxon>
    </lineage>
</organism>
<name>A0AA88WTB1_9ASTE</name>
<dbReference type="InterPro" id="IPR015884">
    <property type="entry name" value="Malic_enzyme_CS"/>
</dbReference>
<evidence type="ECO:0000259" key="8">
    <source>
        <dbReference type="SMART" id="SM00919"/>
    </source>
</evidence>
<keyword evidence="4 6" id="KW-0479">Metal-binding</keyword>
<keyword evidence="10" id="KW-1185">Reference proteome</keyword>
<evidence type="ECO:0000313" key="9">
    <source>
        <dbReference type="EMBL" id="KAK3033596.1"/>
    </source>
</evidence>